<feature type="compositionally biased region" description="Low complexity" evidence="1">
    <location>
        <begin position="431"/>
        <end position="441"/>
    </location>
</feature>
<dbReference type="Pfam" id="PF01728">
    <property type="entry name" value="FtsJ"/>
    <property type="match status" value="1"/>
</dbReference>
<sequence>MTPECGTSILTSTYWMPECTEEVFLTSWKPICIPFSGSTVMPPRLRVERVRISASRRLFDMVMRHCLRSGDKMLNFNGLYSAAASYTTRLTINGVNIYTNKYIEPLALLQIVLAVYAIAYRERYATGKVLQAYVQQEKDLRAREYVHTSDFLEYLFCFQARAALECMSTYECTTREYASATLRTRVDLGLRYLEQRELGSCFINRSGVKLAQILVECDEVVQIMTGERLKVLDLGAAPGGFSSVILRARPSADITAVTVNCDIKLDPRLQGKDRNTITSIESENEETQNETVTSPVTTPNKTINTDEQQQQEDRSPAISEPNFTPPADPNPYPPSTAQFTRSGNRNRKATVATAHNRRRIVPQSQSSASSALMEYILKNKENSNTQDIHPIDAFFNGLAATIKSFSPYYQHLAKGSIFAVVQDLEWEQLSSEPSSYTSPMSGTTSASSTNSRSVYAPVPMTTPTPTPESTPTEPTPSEPSPSEFTPLESNNLSTLFSEFTADY</sequence>
<accession>A0A8S3WT26</accession>
<feature type="region of interest" description="Disordered" evidence="1">
    <location>
        <begin position="431"/>
        <end position="503"/>
    </location>
</feature>
<dbReference type="AlphaFoldDB" id="A0A8S3WT26"/>
<feature type="domain" description="Ribosomal RNA methyltransferase FtsJ" evidence="2">
    <location>
        <begin position="203"/>
        <end position="285"/>
    </location>
</feature>
<dbReference type="OrthoDB" id="6433782at2759"/>
<reference evidence="3" key="1">
    <citation type="submission" date="2021-04" db="EMBL/GenBank/DDBJ databases">
        <authorList>
            <person name="Tunstrom K."/>
        </authorList>
    </citation>
    <scope>NUCLEOTIDE SEQUENCE</scope>
</reference>
<evidence type="ECO:0000256" key="1">
    <source>
        <dbReference type="SAM" id="MobiDB-lite"/>
    </source>
</evidence>
<evidence type="ECO:0000259" key="2">
    <source>
        <dbReference type="Pfam" id="PF01728"/>
    </source>
</evidence>
<feature type="compositionally biased region" description="Pro residues" evidence="1">
    <location>
        <begin position="323"/>
        <end position="334"/>
    </location>
</feature>
<dbReference type="InterPro" id="IPR002877">
    <property type="entry name" value="RNA_MeTrfase_FtsJ_dom"/>
</dbReference>
<feature type="compositionally biased region" description="Polar residues" evidence="1">
    <location>
        <begin position="442"/>
        <end position="453"/>
    </location>
</feature>
<dbReference type="GO" id="GO:0032259">
    <property type="term" value="P:methylation"/>
    <property type="evidence" value="ECO:0007669"/>
    <property type="project" value="InterPro"/>
</dbReference>
<dbReference type="EMBL" id="CAJQZP010000714">
    <property type="protein sequence ID" value="CAG4980483.1"/>
    <property type="molecule type" value="Genomic_DNA"/>
</dbReference>
<name>A0A8S3WT26_PARAO</name>
<dbReference type="Proteomes" id="UP000691718">
    <property type="component" value="Unassembled WGS sequence"/>
</dbReference>
<comment type="caution">
    <text evidence="3">The sequence shown here is derived from an EMBL/GenBank/DDBJ whole genome shotgun (WGS) entry which is preliminary data.</text>
</comment>
<gene>
    <name evidence="3" type="ORF">PAPOLLO_LOCUS10049</name>
</gene>
<feature type="compositionally biased region" description="Pro residues" evidence="1">
    <location>
        <begin position="460"/>
        <end position="479"/>
    </location>
</feature>
<feature type="compositionally biased region" description="Low complexity" evidence="1">
    <location>
        <begin position="480"/>
        <end position="489"/>
    </location>
</feature>
<dbReference type="GO" id="GO:0008168">
    <property type="term" value="F:methyltransferase activity"/>
    <property type="evidence" value="ECO:0007669"/>
    <property type="project" value="InterPro"/>
</dbReference>
<organism evidence="3 4">
    <name type="scientific">Parnassius apollo</name>
    <name type="common">Apollo butterfly</name>
    <name type="synonym">Papilio apollo</name>
    <dbReference type="NCBI Taxonomy" id="110799"/>
    <lineage>
        <taxon>Eukaryota</taxon>
        <taxon>Metazoa</taxon>
        <taxon>Ecdysozoa</taxon>
        <taxon>Arthropoda</taxon>
        <taxon>Hexapoda</taxon>
        <taxon>Insecta</taxon>
        <taxon>Pterygota</taxon>
        <taxon>Neoptera</taxon>
        <taxon>Endopterygota</taxon>
        <taxon>Lepidoptera</taxon>
        <taxon>Glossata</taxon>
        <taxon>Ditrysia</taxon>
        <taxon>Papilionoidea</taxon>
        <taxon>Papilionidae</taxon>
        <taxon>Parnassiinae</taxon>
        <taxon>Parnassini</taxon>
        <taxon>Parnassius</taxon>
        <taxon>Parnassius</taxon>
    </lineage>
</organism>
<feature type="region of interest" description="Disordered" evidence="1">
    <location>
        <begin position="279"/>
        <end position="368"/>
    </location>
</feature>
<evidence type="ECO:0000313" key="3">
    <source>
        <dbReference type="EMBL" id="CAG4980483.1"/>
    </source>
</evidence>
<evidence type="ECO:0000313" key="4">
    <source>
        <dbReference type="Proteomes" id="UP000691718"/>
    </source>
</evidence>
<protein>
    <submittedName>
        <fullName evidence="3">(apollo) hypothetical protein</fullName>
    </submittedName>
</protein>
<feature type="compositionally biased region" description="Polar residues" evidence="1">
    <location>
        <begin position="295"/>
        <end position="308"/>
    </location>
</feature>
<keyword evidence="4" id="KW-1185">Reference proteome</keyword>
<proteinExistence type="predicted"/>